<feature type="signal peptide" evidence="2">
    <location>
        <begin position="1"/>
        <end position="20"/>
    </location>
</feature>
<keyword evidence="2" id="KW-0732">Signal</keyword>
<feature type="chain" id="PRO_5047124849" description="DUF3558 domain-containing protein" evidence="2">
    <location>
        <begin position="21"/>
        <end position="214"/>
    </location>
</feature>
<feature type="region of interest" description="Disordered" evidence="1">
    <location>
        <begin position="25"/>
        <end position="64"/>
    </location>
</feature>
<feature type="compositionally biased region" description="Low complexity" evidence="1">
    <location>
        <begin position="36"/>
        <end position="54"/>
    </location>
</feature>
<feature type="region of interest" description="Disordered" evidence="1">
    <location>
        <begin position="76"/>
        <end position="107"/>
    </location>
</feature>
<dbReference type="RefSeq" id="WP_253859388.1">
    <property type="nucleotide sequence ID" value="NZ_BAAALM010000004.1"/>
</dbReference>
<dbReference type="PROSITE" id="PS51257">
    <property type="entry name" value="PROKAR_LIPOPROTEIN"/>
    <property type="match status" value="1"/>
</dbReference>
<name>A0ABN1V8E8_9PSEU</name>
<evidence type="ECO:0008006" key="5">
    <source>
        <dbReference type="Google" id="ProtNLM"/>
    </source>
</evidence>
<dbReference type="Pfam" id="PF12079">
    <property type="entry name" value="DUF3558"/>
    <property type="match status" value="1"/>
</dbReference>
<protein>
    <recommendedName>
        <fullName evidence="5">DUF3558 domain-containing protein</fullName>
    </recommendedName>
</protein>
<reference evidence="3 4" key="1">
    <citation type="journal article" date="2019" name="Int. J. Syst. Evol. Microbiol.">
        <title>The Global Catalogue of Microorganisms (GCM) 10K type strain sequencing project: providing services to taxonomists for standard genome sequencing and annotation.</title>
        <authorList>
            <consortium name="The Broad Institute Genomics Platform"/>
            <consortium name="The Broad Institute Genome Sequencing Center for Infectious Disease"/>
            <person name="Wu L."/>
            <person name="Ma J."/>
        </authorList>
    </citation>
    <scope>NUCLEOTIDE SEQUENCE [LARGE SCALE GENOMIC DNA]</scope>
    <source>
        <strain evidence="3 4">JCM 13022</strain>
    </source>
</reference>
<comment type="caution">
    <text evidence="3">The sequence shown here is derived from an EMBL/GenBank/DDBJ whole genome shotgun (WGS) entry which is preliminary data.</text>
</comment>
<evidence type="ECO:0000313" key="4">
    <source>
        <dbReference type="Proteomes" id="UP001500467"/>
    </source>
</evidence>
<evidence type="ECO:0000313" key="3">
    <source>
        <dbReference type="EMBL" id="GAA1196718.1"/>
    </source>
</evidence>
<gene>
    <name evidence="3" type="ORF">GCM10009675_09850</name>
</gene>
<evidence type="ECO:0000256" key="2">
    <source>
        <dbReference type="SAM" id="SignalP"/>
    </source>
</evidence>
<dbReference type="EMBL" id="BAAALM010000004">
    <property type="protein sequence ID" value="GAA1196718.1"/>
    <property type="molecule type" value="Genomic_DNA"/>
</dbReference>
<organism evidence="3 4">
    <name type="scientific">Prauserella alba</name>
    <dbReference type="NCBI Taxonomy" id="176898"/>
    <lineage>
        <taxon>Bacteria</taxon>
        <taxon>Bacillati</taxon>
        <taxon>Actinomycetota</taxon>
        <taxon>Actinomycetes</taxon>
        <taxon>Pseudonocardiales</taxon>
        <taxon>Pseudonocardiaceae</taxon>
        <taxon>Prauserella</taxon>
    </lineage>
</organism>
<evidence type="ECO:0000256" key="1">
    <source>
        <dbReference type="SAM" id="MobiDB-lite"/>
    </source>
</evidence>
<sequence>MRSRRAGAVLVAAVAGLVLSACGSATEGEATGGGAPSEQASSAGAQAPSSAAADGPGGQAPRVSDPVDVAALDRDPCAALSNSQTQERNLEQGESEPMSDGSPTCIYRYSDGSGSRVRFVAVQEFANGLDDVYARSDSLAVFEPTEVEGHPAVVTQTHQDNRGDGFCDLQVGLTDEYVVSLMAQVTESSDDYPQGCAVAEALAGDMIHNLRGGA</sequence>
<dbReference type="Proteomes" id="UP001500467">
    <property type="component" value="Unassembled WGS sequence"/>
</dbReference>
<dbReference type="InterPro" id="IPR024520">
    <property type="entry name" value="DUF3558"/>
</dbReference>
<accession>A0ABN1V8E8</accession>
<keyword evidence="4" id="KW-1185">Reference proteome</keyword>
<proteinExistence type="predicted"/>